<name>A0A9J6CW52_RHIMP</name>
<comment type="caution">
    <text evidence="2">The sequence shown here is derived from an EMBL/GenBank/DDBJ whole genome shotgun (WGS) entry which is preliminary data.</text>
</comment>
<dbReference type="AlphaFoldDB" id="A0A9J6CW52"/>
<evidence type="ECO:0000313" key="3">
    <source>
        <dbReference type="Proteomes" id="UP000821866"/>
    </source>
</evidence>
<evidence type="ECO:0000256" key="1">
    <source>
        <dbReference type="SAM" id="MobiDB-lite"/>
    </source>
</evidence>
<gene>
    <name evidence="2" type="ORF">HPB51_028751</name>
</gene>
<reference evidence="2" key="1">
    <citation type="journal article" date="2020" name="Cell">
        <title>Large-Scale Comparative Analyses of Tick Genomes Elucidate Their Genetic Diversity and Vector Capacities.</title>
        <authorList>
            <consortium name="Tick Genome and Microbiome Consortium (TIGMIC)"/>
            <person name="Jia N."/>
            <person name="Wang J."/>
            <person name="Shi W."/>
            <person name="Du L."/>
            <person name="Sun Y."/>
            <person name="Zhan W."/>
            <person name="Jiang J.F."/>
            <person name="Wang Q."/>
            <person name="Zhang B."/>
            <person name="Ji P."/>
            <person name="Bell-Sakyi L."/>
            <person name="Cui X.M."/>
            <person name="Yuan T.T."/>
            <person name="Jiang B.G."/>
            <person name="Yang W.F."/>
            <person name="Lam T.T."/>
            <person name="Chang Q.C."/>
            <person name="Ding S.J."/>
            <person name="Wang X.J."/>
            <person name="Zhu J.G."/>
            <person name="Ruan X.D."/>
            <person name="Zhao L."/>
            <person name="Wei J.T."/>
            <person name="Ye R.Z."/>
            <person name="Que T.C."/>
            <person name="Du C.H."/>
            <person name="Zhou Y.H."/>
            <person name="Cheng J.X."/>
            <person name="Dai P.F."/>
            <person name="Guo W.B."/>
            <person name="Han X.H."/>
            <person name="Huang E.J."/>
            <person name="Li L.F."/>
            <person name="Wei W."/>
            <person name="Gao Y.C."/>
            <person name="Liu J.Z."/>
            <person name="Shao H.Z."/>
            <person name="Wang X."/>
            <person name="Wang C.C."/>
            <person name="Yang T.C."/>
            <person name="Huo Q.B."/>
            <person name="Li W."/>
            <person name="Chen H.Y."/>
            <person name="Chen S.E."/>
            <person name="Zhou L.G."/>
            <person name="Ni X.B."/>
            <person name="Tian J.H."/>
            <person name="Sheng Y."/>
            <person name="Liu T."/>
            <person name="Pan Y.S."/>
            <person name="Xia L.Y."/>
            <person name="Li J."/>
            <person name="Zhao F."/>
            <person name="Cao W.C."/>
        </authorList>
    </citation>
    <scope>NUCLEOTIDE SEQUENCE</scope>
    <source>
        <strain evidence="2">Rmic-2018</strain>
    </source>
</reference>
<keyword evidence="3" id="KW-1185">Reference proteome</keyword>
<sequence>MPRRAANGRTSATASGNRGRRNGRLPPPPHGAILPNERGILPPSHLLPSKPGNITVYCVAVAEQCAGPAGSGGGAQHQSMFAVKTPGEGLPHLVNAAAPQLPTKHLPHPPNAVPLQSSDAVRLQPSSAKPRCPAVPEQCACSAGSGGDAQHQFDFSVQPPGEGLPQQVNAAVPQPPTIALPRPPNTVPLQPSSAKPQYPAVSKPKATDFVFVLKSQTQLFLADAFPENGAGRTLIARLGPHIADKLIGEFVVPSPAGLNPLFGYWHADNQDSCYGVVTIISNTEDALRESLYWHEGGILHVPRLGISNNVRLTSSGKVKPKYVAYDALFNPVQPYKKKLFQPVVSVTPLYIDPTPVPASNQTFVASAKKPCRSRKAPILLMSVRPSALSVLGPTSSGTGAVKNATGHCNSCHPLLHR</sequence>
<protein>
    <submittedName>
        <fullName evidence="2">Uncharacterized protein</fullName>
    </submittedName>
</protein>
<accession>A0A9J6CW52</accession>
<evidence type="ECO:0000313" key="2">
    <source>
        <dbReference type="EMBL" id="KAH7940382.1"/>
    </source>
</evidence>
<dbReference type="EMBL" id="JABSTU010005670">
    <property type="protein sequence ID" value="KAH7940382.1"/>
    <property type="molecule type" value="Genomic_DNA"/>
</dbReference>
<dbReference type="VEuPathDB" id="VectorBase:LOC119165571"/>
<reference evidence="2" key="2">
    <citation type="submission" date="2021-09" db="EMBL/GenBank/DDBJ databases">
        <authorList>
            <person name="Jia N."/>
            <person name="Wang J."/>
            <person name="Shi W."/>
            <person name="Du L."/>
            <person name="Sun Y."/>
            <person name="Zhan W."/>
            <person name="Jiang J."/>
            <person name="Wang Q."/>
            <person name="Zhang B."/>
            <person name="Ji P."/>
            <person name="Sakyi L.B."/>
            <person name="Cui X."/>
            <person name="Yuan T."/>
            <person name="Jiang B."/>
            <person name="Yang W."/>
            <person name="Lam T.T.-Y."/>
            <person name="Chang Q."/>
            <person name="Ding S."/>
            <person name="Wang X."/>
            <person name="Zhu J."/>
            <person name="Ruan X."/>
            <person name="Zhao L."/>
            <person name="Wei J."/>
            <person name="Que T."/>
            <person name="Du C."/>
            <person name="Cheng J."/>
            <person name="Dai P."/>
            <person name="Han X."/>
            <person name="Huang E."/>
            <person name="Gao Y."/>
            <person name="Liu J."/>
            <person name="Shao H."/>
            <person name="Ye R."/>
            <person name="Li L."/>
            <person name="Wei W."/>
            <person name="Wang X."/>
            <person name="Wang C."/>
            <person name="Huo Q."/>
            <person name="Li W."/>
            <person name="Guo W."/>
            <person name="Chen H."/>
            <person name="Chen S."/>
            <person name="Zhou L."/>
            <person name="Zhou L."/>
            <person name="Ni X."/>
            <person name="Tian J."/>
            <person name="Zhou Y."/>
            <person name="Sheng Y."/>
            <person name="Liu T."/>
            <person name="Pan Y."/>
            <person name="Xia L."/>
            <person name="Li J."/>
            <person name="Zhao F."/>
            <person name="Cao W."/>
        </authorList>
    </citation>
    <scope>NUCLEOTIDE SEQUENCE</scope>
    <source>
        <strain evidence="2">Rmic-2018</strain>
        <tissue evidence="2">Larvae</tissue>
    </source>
</reference>
<organism evidence="2 3">
    <name type="scientific">Rhipicephalus microplus</name>
    <name type="common">Cattle tick</name>
    <name type="synonym">Boophilus microplus</name>
    <dbReference type="NCBI Taxonomy" id="6941"/>
    <lineage>
        <taxon>Eukaryota</taxon>
        <taxon>Metazoa</taxon>
        <taxon>Ecdysozoa</taxon>
        <taxon>Arthropoda</taxon>
        <taxon>Chelicerata</taxon>
        <taxon>Arachnida</taxon>
        <taxon>Acari</taxon>
        <taxon>Parasitiformes</taxon>
        <taxon>Ixodida</taxon>
        <taxon>Ixodoidea</taxon>
        <taxon>Ixodidae</taxon>
        <taxon>Rhipicephalinae</taxon>
        <taxon>Rhipicephalus</taxon>
        <taxon>Boophilus</taxon>
    </lineage>
</organism>
<proteinExistence type="predicted"/>
<feature type="region of interest" description="Disordered" evidence="1">
    <location>
        <begin position="1"/>
        <end position="45"/>
    </location>
</feature>
<dbReference type="Proteomes" id="UP000821866">
    <property type="component" value="Unassembled WGS sequence"/>
</dbReference>